<dbReference type="RefSeq" id="WP_191592920.1">
    <property type="nucleotide sequence ID" value="NZ_JACYFC010000001.1"/>
</dbReference>
<evidence type="ECO:0000256" key="5">
    <source>
        <dbReference type="ARBA" id="ARBA00022764"/>
    </source>
</evidence>
<evidence type="ECO:0000256" key="2">
    <source>
        <dbReference type="ARBA" id="ARBA00022617"/>
    </source>
</evidence>
<dbReference type="Proteomes" id="UP000604161">
    <property type="component" value="Unassembled WGS sequence"/>
</dbReference>
<evidence type="ECO:0000256" key="3">
    <source>
        <dbReference type="ARBA" id="ARBA00022723"/>
    </source>
</evidence>
<dbReference type="SUPFAM" id="SSF46626">
    <property type="entry name" value="Cytochrome c"/>
    <property type="match status" value="2"/>
</dbReference>
<keyword evidence="4" id="KW-0732">Signal</keyword>
<dbReference type="PROSITE" id="PS51007">
    <property type="entry name" value="CYTC"/>
    <property type="match status" value="1"/>
</dbReference>
<dbReference type="Pfam" id="PF03150">
    <property type="entry name" value="CCP_MauG"/>
    <property type="match status" value="1"/>
</dbReference>
<sequence length="393" mass="44748">MKLTAYFCLVFLLLWQPVYGLEYSDQELTMIRSLGPWPTESVKDPSNRFSQQEGAIELGRQLFFDRRLSKDNRFSCADCHQPNQAFQDSLPLNKGFDPLHRHTSSLLDVGHRPWYGWGGEHDSLWSQSIRPMLASAEMHTNITILKNTLKQDNQFQCAFQQVTDRTIGSFSEDELLITLGKLLASYQETIKSGSSSFDLFRSQRIKQSSRNDEQYLSIDAQKGLKLFIGEARCVLCHSGPNFTNGEFGDIGVPFFIQNGQGVDKGRYKGIQALRKDPYNLLGKYNDDPSKNNAVRTKHLQLLHRNWGEFKVPSLRNVSQTAPYMHNGSVRTLVDVIDFYSNLDEERLHADGEKILRPLHLNEEQSRSMVAFLTSLAGPISAATENTQLFSRCQ</sequence>
<keyword evidence="2 8" id="KW-0349">Heme</keyword>
<evidence type="ECO:0000256" key="1">
    <source>
        <dbReference type="ARBA" id="ARBA00004418"/>
    </source>
</evidence>
<evidence type="ECO:0000256" key="4">
    <source>
        <dbReference type="ARBA" id="ARBA00022729"/>
    </source>
</evidence>
<dbReference type="PIRSF" id="PIRSF000294">
    <property type="entry name" value="Cytochrome-c_peroxidase"/>
    <property type="match status" value="1"/>
</dbReference>
<dbReference type="InterPro" id="IPR026259">
    <property type="entry name" value="MauG/Cytc_peroxidase"/>
</dbReference>
<dbReference type="InterPro" id="IPR004852">
    <property type="entry name" value="Di-haem_cyt_c_peroxidsae"/>
</dbReference>
<protein>
    <recommendedName>
        <fullName evidence="9">Cytochrome c domain-containing protein</fullName>
    </recommendedName>
</protein>
<feature type="domain" description="Cytochrome c" evidence="9">
    <location>
        <begin position="218"/>
        <end position="376"/>
    </location>
</feature>
<name>A0ABR8NWG6_9GAMM</name>
<evidence type="ECO:0000313" key="11">
    <source>
        <dbReference type="Proteomes" id="UP000604161"/>
    </source>
</evidence>
<evidence type="ECO:0000256" key="6">
    <source>
        <dbReference type="ARBA" id="ARBA00023002"/>
    </source>
</evidence>
<dbReference type="InterPro" id="IPR009056">
    <property type="entry name" value="Cyt_c-like_dom"/>
</dbReference>
<keyword evidence="3 8" id="KW-0479">Metal-binding</keyword>
<evidence type="ECO:0000313" key="10">
    <source>
        <dbReference type="EMBL" id="MBD5769518.1"/>
    </source>
</evidence>
<organism evidence="10 11">
    <name type="scientific">Marinomonas colpomeniae</name>
    <dbReference type="NCBI Taxonomy" id="2774408"/>
    <lineage>
        <taxon>Bacteria</taxon>
        <taxon>Pseudomonadati</taxon>
        <taxon>Pseudomonadota</taxon>
        <taxon>Gammaproteobacteria</taxon>
        <taxon>Oceanospirillales</taxon>
        <taxon>Oceanospirillaceae</taxon>
        <taxon>Marinomonas</taxon>
    </lineage>
</organism>
<comment type="caution">
    <text evidence="10">The sequence shown here is derived from an EMBL/GenBank/DDBJ whole genome shotgun (WGS) entry which is preliminary data.</text>
</comment>
<evidence type="ECO:0000259" key="9">
    <source>
        <dbReference type="PROSITE" id="PS51007"/>
    </source>
</evidence>
<dbReference type="Gene3D" id="1.10.760.10">
    <property type="entry name" value="Cytochrome c-like domain"/>
    <property type="match status" value="2"/>
</dbReference>
<gene>
    <name evidence="10" type="ORF">IF202_00500</name>
</gene>
<dbReference type="InterPro" id="IPR051395">
    <property type="entry name" value="Cytochrome_c_Peroxidase/MauG"/>
</dbReference>
<evidence type="ECO:0000256" key="7">
    <source>
        <dbReference type="ARBA" id="ARBA00023004"/>
    </source>
</evidence>
<keyword evidence="11" id="KW-1185">Reference proteome</keyword>
<keyword evidence="7 8" id="KW-0408">Iron</keyword>
<comment type="subcellular location">
    <subcellularLocation>
        <location evidence="1">Periplasm</location>
    </subcellularLocation>
</comment>
<keyword evidence="5" id="KW-0574">Periplasm</keyword>
<dbReference type="EMBL" id="JACYFC010000001">
    <property type="protein sequence ID" value="MBD5769518.1"/>
    <property type="molecule type" value="Genomic_DNA"/>
</dbReference>
<reference evidence="10 11" key="1">
    <citation type="submission" date="2020-09" db="EMBL/GenBank/DDBJ databases">
        <title>Marinomonas sp. nov., isolated from the cysticercosis algae of Qingdao, China.</title>
        <authorList>
            <person name="Sun X."/>
        </authorList>
    </citation>
    <scope>NUCLEOTIDE SEQUENCE [LARGE SCALE GENOMIC DNA]</scope>
    <source>
        <strain evidence="10 11">SM2066</strain>
    </source>
</reference>
<evidence type="ECO:0000256" key="8">
    <source>
        <dbReference type="PROSITE-ProRule" id="PRU00433"/>
    </source>
</evidence>
<dbReference type="InterPro" id="IPR036909">
    <property type="entry name" value="Cyt_c-like_dom_sf"/>
</dbReference>
<keyword evidence="6" id="KW-0560">Oxidoreductase</keyword>
<accession>A0ABR8NWG6</accession>
<dbReference type="PANTHER" id="PTHR30600:SF10">
    <property type="entry name" value="BLL6722 PROTEIN"/>
    <property type="match status" value="1"/>
</dbReference>
<dbReference type="PANTHER" id="PTHR30600">
    <property type="entry name" value="CYTOCHROME C PEROXIDASE-RELATED"/>
    <property type="match status" value="1"/>
</dbReference>
<proteinExistence type="predicted"/>